<dbReference type="Proteomes" id="UP001218218">
    <property type="component" value="Unassembled WGS sequence"/>
</dbReference>
<reference evidence="2" key="1">
    <citation type="submission" date="2023-03" db="EMBL/GenBank/DDBJ databases">
        <title>Massive genome expansion in bonnet fungi (Mycena s.s.) driven by repeated elements and novel gene families across ecological guilds.</title>
        <authorList>
            <consortium name="Lawrence Berkeley National Laboratory"/>
            <person name="Harder C.B."/>
            <person name="Miyauchi S."/>
            <person name="Viragh M."/>
            <person name="Kuo A."/>
            <person name="Thoen E."/>
            <person name="Andreopoulos B."/>
            <person name="Lu D."/>
            <person name="Skrede I."/>
            <person name="Drula E."/>
            <person name="Henrissat B."/>
            <person name="Morin E."/>
            <person name="Kohler A."/>
            <person name="Barry K."/>
            <person name="LaButti K."/>
            <person name="Morin E."/>
            <person name="Salamov A."/>
            <person name="Lipzen A."/>
            <person name="Mereny Z."/>
            <person name="Hegedus B."/>
            <person name="Baldrian P."/>
            <person name="Stursova M."/>
            <person name="Weitz H."/>
            <person name="Taylor A."/>
            <person name="Grigoriev I.V."/>
            <person name="Nagy L.G."/>
            <person name="Martin F."/>
            <person name="Kauserud H."/>
        </authorList>
    </citation>
    <scope>NUCLEOTIDE SEQUENCE</scope>
    <source>
        <strain evidence="2">CBHHK002</strain>
    </source>
</reference>
<feature type="coiled-coil region" evidence="1">
    <location>
        <begin position="31"/>
        <end position="58"/>
    </location>
</feature>
<dbReference type="SUPFAM" id="SSF57959">
    <property type="entry name" value="Leucine zipper domain"/>
    <property type="match status" value="1"/>
</dbReference>
<proteinExistence type="predicted"/>
<accession>A0AAD6ZRJ7</accession>
<evidence type="ECO:0000313" key="2">
    <source>
        <dbReference type="EMBL" id="KAJ7336168.1"/>
    </source>
</evidence>
<dbReference type="InterPro" id="IPR046347">
    <property type="entry name" value="bZIP_sf"/>
</dbReference>
<dbReference type="GO" id="GO:0003700">
    <property type="term" value="F:DNA-binding transcription factor activity"/>
    <property type="evidence" value="ECO:0007669"/>
    <property type="project" value="InterPro"/>
</dbReference>
<sequence length="188" mass="20258">MARGRKKDPTIPAGRALTLQRDYRARKAQYVADLEARCVAAEAENARLREEVVFLRGKSGPPATLSPAVIQASAQLRDTLAAASSSLAYFMQVALPAESRLETMPILAPVSDSELPAETIPPHHLNDNTAVAGFDRPVRPESPCCGGYIICEGLVEEEAGDDVDGYWEKNGAEIHNAISQIRSTSSAR</sequence>
<keyword evidence="1" id="KW-0175">Coiled coil</keyword>
<keyword evidence="3" id="KW-1185">Reference proteome</keyword>
<evidence type="ECO:0000313" key="3">
    <source>
        <dbReference type="Proteomes" id="UP001218218"/>
    </source>
</evidence>
<dbReference type="Gene3D" id="1.20.5.170">
    <property type="match status" value="1"/>
</dbReference>
<name>A0AAD6ZRJ7_9AGAR</name>
<gene>
    <name evidence="2" type="ORF">DFH08DRAFT_813405</name>
</gene>
<organism evidence="2 3">
    <name type="scientific">Mycena albidolilacea</name>
    <dbReference type="NCBI Taxonomy" id="1033008"/>
    <lineage>
        <taxon>Eukaryota</taxon>
        <taxon>Fungi</taxon>
        <taxon>Dikarya</taxon>
        <taxon>Basidiomycota</taxon>
        <taxon>Agaricomycotina</taxon>
        <taxon>Agaricomycetes</taxon>
        <taxon>Agaricomycetidae</taxon>
        <taxon>Agaricales</taxon>
        <taxon>Marasmiineae</taxon>
        <taxon>Mycenaceae</taxon>
        <taxon>Mycena</taxon>
    </lineage>
</organism>
<evidence type="ECO:0008006" key="4">
    <source>
        <dbReference type="Google" id="ProtNLM"/>
    </source>
</evidence>
<comment type="caution">
    <text evidence="2">The sequence shown here is derived from an EMBL/GenBank/DDBJ whole genome shotgun (WGS) entry which is preliminary data.</text>
</comment>
<dbReference type="EMBL" id="JARIHO010000031">
    <property type="protein sequence ID" value="KAJ7336168.1"/>
    <property type="molecule type" value="Genomic_DNA"/>
</dbReference>
<dbReference type="AlphaFoldDB" id="A0AAD6ZRJ7"/>
<evidence type="ECO:0000256" key="1">
    <source>
        <dbReference type="SAM" id="Coils"/>
    </source>
</evidence>
<protein>
    <recommendedName>
        <fullName evidence="4">BZIP domain-containing protein</fullName>
    </recommendedName>
</protein>